<keyword evidence="2 7" id="KW-0689">Ribosomal protein</keyword>
<organism evidence="7 8">
    <name type="scientific">Dinothrombium tinctorium</name>
    <dbReference type="NCBI Taxonomy" id="1965070"/>
    <lineage>
        <taxon>Eukaryota</taxon>
        <taxon>Metazoa</taxon>
        <taxon>Ecdysozoa</taxon>
        <taxon>Arthropoda</taxon>
        <taxon>Chelicerata</taxon>
        <taxon>Arachnida</taxon>
        <taxon>Acari</taxon>
        <taxon>Acariformes</taxon>
        <taxon>Trombidiformes</taxon>
        <taxon>Prostigmata</taxon>
        <taxon>Anystina</taxon>
        <taxon>Parasitengona</taxon>
        <taxon>Trombidioidea</taxon>
        <taxon>Trombidiidae</taxon>
        <taxon>Dinothrombium</taxon>
    </lineage>
</organism>
<dbReference type="Gene3D" id="3.90.1170.10">
    <property type="entry name" value="Ribosomal protein L10e/L16"/>
    <property type="match status" value="1"/>
</dbReference>
<dbReference type="Pfam" id="PF00252">
    <property type="entry name" value="Ribosomal_L16"/>
    <property type="match status" value="1"/>
</dbReference>
<evidence type="ECO:0000256" key="3">
    <source>
        <dbReference type="ARBA" id="ARBA00023274"/>
    </source>
</evidence>
<dbReference type="OrthoDB" id="268521at2759"/>
<evidence type="ECO:0000256" key="5">
    <source>
        <dbReference type="ARBA" id="ARBA00035440"/>
    </source>
</evidence>
<reference evidence="7 8" key="1">
    <citation type="journal article" date="2018" name="Gigascience">
        <title>Genomes of trombidid mites reveal novel predicted allergens and laterally-transferred genes associated with secondary metabolism.</title>
        <authorList>
            <person name="Dong X."/>
            <person name="Chaisiri K."/>
            <person name="Xia D."/>
            <person name="Armstrong S.D."/>
            <person name="Fang Y."/>
            <person name="Donnelly M.J."/>
            <person name="Kadowaki T."/>
            <person name="McGarry J.W."/>
            <person name="Darby A.C."/>
            <person name="Makepeace B.L."/>
        </authorList>
    </citation>
    <scope>NUCLEOTIDE SEQUENCE [LARGE SCALE GENOMIC DNA]</scope>
    <source>
        <strain evidence="7">UoL-WK</strain>
    </source>
</reference>
<dbReference type="AlphaFoldDB" id="A0A3S3RL72"/>
<comment type="caution">
    <text evidence="7">The sequence shown here is derived from an EMBL/GenBank/DDBJ whole genome shotgun (WGS) entry which is preliminary data.</text>
</comment>
<dbReference type="PANTHER" id="PTHR12220:SF13">
    <property type="entry name" value="LARGE RIBOSOMAL SUBUNIT PROTEIN UL16M"/>
    <property type="match status" value="1"/>
</dbReference>
<evidence type="ECO:0000313" key="6">
    <source>
        <dbReference type="EMBL" id="RWS02588.1"/>
    </source>
</evidence>
<dbReference type="InterPro" id="IPR016180">
    <property type="entry name" value="Ribosomal_uL16_dom"/>
</dbReference>
<gene>
    <name evidence="6" type="ORF">B4U79_04716</name>
    <name evidence="7" type="ORF">B4U79_15334</name>
</gene>
<evidence type="ECO:0000256" key="2">
    <source>
        <dbReference type="ARBA" id="ARBA00022980"/>
    </source>
</evidence>
<evidence type="ECO:0000313" key="8">
    <source>
        <dbReference type="Proteomes" id="UP000285301"/>
    </source>
</evidence>
<dbReference type="CDD" id="cd01433">
    <property type="entry name" value="Ribosomal_L16_L10e"/>
    <property type="match status" value="1"/>
</dbReference>
<accession>A0A3S3RL72</accession>
<dbReference type="GO" id="GO:0019843">
    <property type="term" value="F:rRNA binding"/>
    <property type="evidence" value="ECO:0007669"/>
    <property type="project" value="InterPro"/>
</dbReference>
<dbReference type="InterPro" id="IPR036920">
    <property type="entry name" value="Ribosomal_uL16_sf"/>
</dbReference>
<evidence type="ECO:0000313" key="7">
    <source>
        <dbReference type="EMBL" id="RWS02645.1"/>
    </source>
</evidence>
<dbReference type="GO" id="GO:0032543">
    <property type="term" value="P:mitochondrial translation"/>
    <property type="evidence" value="ECO:0007669"/>
    <property type="project" value="TreeGrafter"/>
</dbReference>
<evidence type="ECO:0000256" key="4">
    <source>
        <dbReference type="ARBA" id="ARBA00035302"/>
    </source>
</evidence>
<reference evidence="7" key="2">
    <citation type="submission" date="2018-11" db="EMBL/GenBank/DDBJ databases">
        <title>Trombidioid mite genomics.</title>
        <authorList>
            <person name="Dong X."/>
        </authorList>
    </citation>
    <scope>NUCLEOTIDE SEQUENCE</scope>
    <source>
        <strain evidence="7">UoL-WK</strain>
    </source>
</reference>
<dbReference type="Proteomes" id="UP000285301">
    <property type="component" value="Unassembled WGS sequence"/>
</dbReference>
<comment type="similarity">
    <text evidence="1">Belongs to the universal ribosomal protein uL16 family.</text>
</comment>
<dbReference type="EMBL" id="NCKU01007507">
    <property type="protein sequence ID" value="RWS02588.1"/>
    <property type="molecule type" value="Genomic_DNA"/>
</dbReference>
<dbReference type="InterPro" id="IPR047873">
    <property type="entry name" value="Ribosomal_uL16"/>
</dbReference>
<name>A0A3S3RL72_9ACAR</name>
<sequence>MKLWPIPPDYSHVKMPEESKLPVLDAVPQIPNNVTPIKRERQLADIRGPELVHNRLLYKQYGIIVRKLFKMSYFNVKSAYFSAKALTGCHLYPGHINVIRNTINRALKPQRMFAVWRIDAPWKPVSKKGVGKRMGGGKGNIHCYVTPIRAGRVIVEVGGKCEFDDVRPFLQDVIYMLPCMALAVDENTIQEIEKNEREKRAKNINPLTFEEIYKKNIRGVQNWVSPYHFWWKGEFE</sequence>
<dbReference type="GO" id="GO:0003735">
    <property type="term" value="F:structural constituent of ribosome"/>
    <property type="evidence" value="ECO:0007669"/>
    <property type="project" value="InterPro"/>
</dbReference>
<dbReference type="InterPro" id="IPR000114">
    <property type="entry name" value="Ribosomal_uL16_bact-type"/>
</dbReference>
<evidence type="ECO:0000256" key="1">
    <source>
        <dbReference type="ARBA" id="ARBA00008931"/>
    </source>
</evidence>
<dbReference type="EMBL" id="NCKU01007429">
    <property type="protein sequence ID" value="RWS02645.1"/>
    <property type="molecule type" value="Genomic_DNA"/>
</dbReference>
<protein>
    <recommendedName>
        <fullName evidence="4">Large ribosomal subunit protein uL16m</fullName>
    </recommendedName>
    <alternativeName>
        <fullName evidence="5">39S ribosomal protein L16, mitochondrial</fullName>
    </alternativeName>
</protein>
<keyword evidence="8" id="KW-1185">Reference proteome</keyword>
<dbReference type="PANTHER" id="PTHR12220">
    <property type="entry name" value="50S/60S RIBOSOMAL PROTEIN L16"/>
    <property type="match status" value="1"/>
</dbReference>
<dbReference type="STRING" id="1965070.A0A3S3RL72"/>
<proteinExistence type="inferred from homology"/>
<dbReference type="SUPFAM" id="SSF54686">
    <property type="entry name" value="Ribosomal protein L16p/L10e"/>
    <property type="match status" value="1"/>
</dbReference>
<dbReference type="GO" id="GO:0005762">
    <property type="term" value="C:mitochondrial large ribosomal subunit"/>
    <property type="evidence" value="ECO:0007669"/>
    <property type="project" value="TreeGrafter"/>
</dbReference>
<keyword evidence="3" id="KW-0687">Ribonucleoprotein</keyword>